<sequence>MTIRRVLAAAAAAVLLLAGAYAGFLGHRARHTVSLAPDGTFRVGRAVHELADRSRTDELAPVGGNPRVLSIMLWYPAAATGGTPSAYAPGAWSGLHRFGWAQTGFDRIDTGTYDEAPLAAGTFPIVVLMPGLGFSAPQYAALAARIAGRGYLVAGVTPTYSANLTVLGGKPVRASAAGNPSDLSGPRGDRLATVWAADARFAAGRVAVLLGAHADAARVVYLGHSFGGAAALEACRTDDHCRGAADLDGTPYGQVVTDGLDKPRLLLSSGVDGAAGDASARAIFGGGNDSWAFTLPAARHFDFSDYGSYWLAAPVRMLLPVGDPGTLPITVDYLAGFLAAVTTGTTWRAPAEPGVREADMLVR</sequence>
<reference evidence="4 5" key="1">
    <citation type="submission" date="2021-01" db="EMBL/GenBank/DDBJ databases">
        <title>Whole genome shotgun sequence of Actinoplanes durhamensis NBRC 14914.</title>
        <authorList>
            <person name="Komaki H."/>
            <person name="Tamura T."/>
        </authorList>
    </citation>
    <scope>NUCLEOTIDE SEQUENCE [LARGE SCALE GENOMIC DNA]</scope>
    <source>
        <strain evidence="4 5">NBRC 14914</strain>
    </source>
</reference>
<name>A0ABQ3YR84_9ACTN</name>
<dbReference type="SUPFAM" id="SSF53474">
    <property type="entry name" value="alpha/beta-Hydrolases"/>
    <property type="match status" value="1"/>
</dbReference>
<protein>
    <submittedName>
        <fullName evidence="4">Alpha/beta hydrolase</fullName>
    </submittedName>
</protein>
<keyword evidence="3" id="KW-0443">Lipid metabolism</keyword>
<organism evidence="4 5">
    <name type="scientific">Paractinoplanes durhamensis</name>
    <dbReference type="NCBI Taxonomy" id="113563"/>
    <lineage>
        <taxon>Bacteria</taxon>
        <taxon>Bacillati</taxon>
        <taxon>Actinomycetota</taxon>
        <taxon>Actinomycetes</taxon>
        <taxon>Micromonosporales</taxon>
        <taxon>Micromonosporaceae</taxon>
        <taxon>Paractinoplanes</taxon>
    </lineage>
</organism>
<dbReference type="PANTHER" id="PTHR10272">
    <property type="entry name" value="PLATELET-ACTIVATING FACTOR ACETYLHYDROLASE"/>
    <property type="match status" value="1"/>
</dbReference>
<dbReference type="PANTHER" id="PTHR10272:SF0">
    <property type="entry name" value="PLATELET-ACTIVATING FACTOR ACETYLHYDROLASE"/>
    <property type="match status" value="1"/>
</dbReference>
<dbReference type="EMBL" id="BOML01000013">
    <property type="protein sequence ID" value="GIE00024.1"/>
    <property type="molecule type" value="Genomic_DNA"/>
</dbReference>
<accession>A0ABQ3YR84</accession>
<evidence type="ECO:0000256" key="1">
    <source>
        <dbReference type="ARBA" id="ARBA00022801"/>
    </source>
</evidence>
<keyword evidence="1 4" id="KW-0378">Hydrolase</keyword>
<dbReference type="InterPro" id="IPR029058">
    <property type="entry name" value="AB_hydrolase_fold"/>
</dbReference>
<evidence type="ECO:0000313" key="4">
    <source>
        <dbReference type="EMBL" id="GIE00024.1"/>
    </source>
</evidence>
<comment type="caution">
    <text evidence="4">The sequence shown here is derived from an EMBL/GenBank/DDBJ whole genome shotgun (WGS) entry which is preliminary data.</text>
</comment>
<evidence type="ECO:0000256" key="3">
    <source>
        <dbReference type="ARBA" id="ARBA00023098"/>
    </source>
</evidence>
<dbReference type="GO" id="GO:0016787">
    <property type="term" value="F:hydrolase activity"/>
    <property type="evidence" value="ECO:0007669"/>
    <property type="project" value="UniProtKB-KW"/>
</dbReference>
<keyword evidence="5" id="KW-1185">Reference proteome</keyword>
<evidence type="ECO:0000313" key="5">
    <source>
        <dbReference type="Proteomes" id="UP000637628"/>
    </source>
</evidence>
<gene>
    <name evidence="4" type="ORF">Adu01nite_13740</name>
</gene>
<dbReference type="Proteomes" id="UP000637628">
    <property type="component" value="Unassembled WGS sequence"/>
</dbReference>
<dbReference type="Gene3D" id="3.40.50.1820">
    <property type="entry name" value="alpha/beta hydrolase"/>
    <property type="match status" value="1"/>
</dbReference>
<evidence type="ECO:0000256" key="2">
    <source>
        <dbReference type="ARBA" id="ARBA00022963"/>
    </source>
</evidence>
<keyword evidence="2" id="KW-0442">Lipid degradation</keyword>
<proteinExistence type="predicted"/>
<dbReference type="RefSeq" id="WP_203725680.1">
    <property type="nucleotide sequence ID" value="NZ_BAAATX010000015.1"/>
</dbReference>